<keyword evidence="5 7" id="KW-0472">Membrane</keyword>
<dbReference type="Gene3D" id="1.10.3680.10">
    <property type="entry name" value="TerB-like"/>
    <property type="match status" value="1"/>
</dbReference>
<dbReference type="CDD" id="cd06257">
    <property type="entry name" value="DnaJ"/>
    <property type="match status" value="1"/>
</dbReference>
<proteinExistence type="inferred from homology"/>
<evidence type="ECO:0000313" key="10">
    <source>
        <dbReference type="EMBL" id="MDG5901858.1"/>
    </source>
</evidence>
<gene>
    <name evidence="7 11" type="primary">djlA</name>
    <name evidence="10" type="ORF">E2650_18570</name>
    <name evidence="11" type="ORF">QM089_14110</name>
</gene>
<dbReference type="CDD" id="cd07316">
    <property type="entry name" value="terB_like_DjlA"/>
    <property type="match status" value="1"/>
</dbReference>
<dbReference type="PANTHER" id="PTHR24074">
    <property type="entry name" value="CO-CHAPERONE PROTEIN DJLA"/>
    <property type="match status" value="1"/>
</dbReference>
<dbReference type="Gene3D" id="1.10.287.110">
    <property type="entry name" value="DnaJ domain"/>
    <property type="match status" value="1"/>
</dbReference>
<dbReference type="InterPro" id="IPR029024">
    <property type="entry name" value="TerB-like"/>
</dbReference>
<dbReference type="SMART" id="SM00271">
    <property type="entry name" value="DnaJ"/>
    <property type="match status" value="1"/>
</dbReference>
<dbReference type="Proteomes" id="UP001187859">
    <property type="component" value="Unassembled WGS sequence"/>
</dbReference>
<dbReference type="EMBL" id="SUNE01000019">
    <property type="protein sequence ID" value="MDG5901858.1"/>
    <property type="molecule type" value="Genomic_DNA"/>
</dbReference>
<feature type="topological domain" description="Cytoplasmic" evidence="7">
    <location>
        <begin position="31"/>
        <end position="262"/>
    </location>
</feature>
<sequence>MRLWGKFFGFVIGFMFGRIFGALLGLWLGHLYDKRAGGGASFSQILGQAKNRQGIFFNTTFAVMGHVAKASGRVTETDIRIATMLMDQMRLTGEARKEAQQAFREGKEPDFDLRSSLQAFRAVTQGRQELVQMFIEIQIQTALSDGELDAAEHAILMTVAQELGYGRGQLDELLKRWQAEYRFHQTSNGNKTSITDAYHLLGINAEATDQEVKRAYRKLMNEHHPDKLVAKGLPPEMMEIANRKAQDIQAAYDRVKSERGMR</sequence>
<dbReference type="FunFam" id="1.10.3680.10:FF:000001">
    <property type="entry name" value="Co-chaperone protein DjlA"/>
    <property type="match status" value="1"/>
</dbReference>
<evidence type="ECO:0000256" key="6">
    <source>
        <dbReference type="ARBA" id="ARBA00023186"/>
    </source>
</evidence>
<evidence type="ECO:0000259" key="9">
    <source>
        <dbReference type="PROSITE" id="PS50076"/>
    </source>
</evidence>
<feature type="topological domain" description="Periplasmic" evidence="7">
    <location>
        <begin position="1"/>
        <end position="6"/>
    </location>
</feature>
<keyword evidence="2 7" id="KW-0997">Cell inner membrane</keyword>
<feature type="domain" description="J" evidence="9">
    <location>
        <begin position="196"/>
        <end position="262"/>
    </location>
</feature>
<dbReference type="SUPFAM" id="SSF158682">
    <property type="entry name" value="TerB-like"/>
    <property type="match status" value="1"/>
</dbReference>
<organism evidence="11 12">
    <name type="scientific">Shewanella xiamenensis</name>
    <dbReference type="NCBI Taxonomy" id="332186"/>
    <lineage>
        <taxon>Bacteria</taxon>
        <taxon>Pseudomonadati</taxon>
        <taxon>Pseudomonadota</taxon>
        <taxon>Gammaproteobacteria</taxon>
        <taxon>Alteromonadales</taxon>
        <taxon>Shewanellaceae</taxon>
        <taxon>Shewanella</taxon>
    </lineage>
</organism>
<dbReference type="GO" id="GO:0005886">
    <property type="term" value="C:plasma membrane"/>
    <property type="evidence" value="ECO:0007669"/>
    <property type="project" value="UniProtKB-SubCell"/>
</dbReference>
<evidence type="ECO:0000256" key="3">
    <source>
        <dbReference type="ARBA" id="ARBA00022692"/>
    </source>
</evidence>
<protein>
    <recommendedName>
        <fullName evidence="7">Co-chaperone protein DjlA</fullName>
    </recommendedName>
</protein>
<dbReference type="RefSeq" id="WP_011718024.1">
    <property type="nucleotide sequence ID" value="NZ_AP025014.1"/>
</dbReference>
<reference evidence="10" key="2">
    <citation type="submission" date="2019-04" db="EMBL/GenBank/DDBJ databases">
        <authorList>
            <person name="Zou H."/>
        </authorList>
    </citation>
    <scope>NUCLEOTIDE SEQUENCE</scope>
    <source>
        <strain evidence="10">2015oxa</strain>
    </source>
</reference>
<evidence type="ECO:0000256" key="4">
    <source>
        <dbReference type="ARBA" id="ARBA00022989"/>
    </source>
</evidence>
<keyword evidence="1 7" id="KW-1003">Cell membrane</keyword>
<evidence type="ECO:0000256" key="8">
    <source>
        <dbReference type="SAM" id="Phobius"/>
    </source>
</evidence>
<evidence type="ECO:0000313" key="11">
    <source>
        <dbReference type="EMBL" id="MDV5391346.1"/>
    </source>
</evidence>
<evidence type="ECO:0000313" key="12">
    <source>
        <dbReference type="Proteomes" id="UP001187859"/>
    </source>
</evidence>
<dbReference type="SUPFAM" id="SSF46565">
    <property type="entry name" value="Chaperone J-domain"/>
    <property type="match status" value="1"/>
</dbReference>
<dbReference type="InterPro" id="IPR023749">
    <property type="entry name" value="DjlA"/>
</dbReference>
<keyword evidence="6 7" id="KW-0143">Chaperone</keyword>
<dbReference type="Pfam" id="PF05099">
    <property type="entry name" value="TerB"/>
    <property type="match status" value="1"/>
</dbReference>
<dbReference type="NCBIfam" id="NF006948">
    <property type="entry name" value="PRK09430.1"/>
    <property type="match status" value="1"/>
</dbReference>
<dbReference type="PRINTS" id="PR00625">
    <property type="entry name" value="JDOMAIN"/>
</dbReference>
<dbReference type="HAMAP" id="MF_01153">
    <property type="entry name" value="DjlA"/>
    <property type="match status" value="1"/>
</dbReference>
<comment type="caution">
    <text evidence="11">The sequence shown here is derived from an EMBL/GenBank/DDBJ whole genome shotgun (WGS) entry which is preliminary data.</text>
</comment>
<dbReference type="GO" id="GO:0051087">
    <property type="term" value="F:protein-folding chaperone binding"/>
    <property type="evidence" value="ECO:0007669"/>
    <property type="project" value="InterPro"/>
</dbReference>
<evidence type="ECO:0000256" key="1">
    <source>
        <dbReference type="ARBA" id="ARBA00022475"/>
    </source>
</evidence>
<dbReference type="FunFam" id="1.10.287.110:FF:000011">
    <property type="entry name" value="Co-chaperone protein DjlA"/>
    <property type="match status" value="1"/>
</dbReference>
<dbReference type="PROSITE" id="PS50076">
    <property type="entry name" value="DNAJ_2"/>
    <property type="match status" value="1"/>
</dbReference>
<dbReference type="EMBL" id="JASGOQ010000001">
    <property type="protein sequence ID" value="MDV5391346.1"/>
    <property type="molecule type" value="Genomic_DNA"/>
</dbReference>
<dbReference type="OrthoDB" id="9782583at2"/>
<dbReference type="InterPro" id="IPR001623">
    <property type="entry name" value="DnaJ_domain"/>
</dbReference>
<dbReference type="AlphaFoldDB" id="A0A1E3UXW2"/>
<keyword evidence="3 7" id="KW-0812">Transmembrane</keyword>
<evidence type="ECO:0000256" key="5">
    <source>
        <dbReference type="ARBA" id="ARBA00023136"/>
    </source>
</evidence>
<comment type="subcellular location">
    <subcellularLocation>
        <location evidence="7">Cell inner membrane</location>
        <topology evidence="7">Single-pass type III membrane protein</topology>
    </subcellularLocation>
</comment>
<evidence type="ECO:0000256" key="7">
    <source>
        <dbReference type="HAMAP-Rule" id="MF_01153"/>
    </source>
</evidence>
<comment type="function">
    <text evidence="7">Regulatory DnaK co-chaperone. Direct interaction between DnaK and DjlA is needed for the induction of the wcaABCDE operon, involved in the synthesis of a colanic acid polysaccharide capsule, possibly through activation of the RcsB/RcsC phosphotransfer signaling pathway. The colanic acid capsule may help the bacterium survive conditions outside the host.</text>
</comment>
<evidence type="ECO:0000256" key="2">
    <source>
        <dbReference type="ARBA" id="ARBA00022519"/>
    </source>
</evidence>
<dbReference type="InterPro" id="IPR050817">
    <property type="entry name" value="DjlA_DnaK_co-chaperone"/>
</dbReference>
<accession>A0A1E3UXW2</accession>
<dbReference type="InterPro" id="IPR036869">
    <property type="entry name" value="J_dom_sf"/>
</dbReference>
<dbReference type="Proteomes" id="UP001152518">
    <property type="component" value="Unassembled WGS sequence"/>
</dbReference>
<dbReference type="Pfam" id="PF00226">
    <property type="entry name" value="DnaJ"/>
    <property type="match status" value="1"/>
</dbReference>
<comment type="subunit">
    <text evidence="7">Homodimer.</text>
</comment>
<keyword evidence="4 7" id="KW-1133">Transmembrane helix</keyword>
<reference evidence="10" key="1">
    <citation type="journal article" date="2019" name="Int J Environ Res Public Health">
        <title>Characterization of Chromosome-Mediated BlaOXA-894 in Shewanella xiamenensis Isolated from Pig Wastewater.</title>
        <authorList>
            <person name="Zou H."/>
            <person name="Zhou Z."/>
            <person name="Xia H."/>
            <person name="Zhao Q."/>
            <person name="Li X."/>
        </authorList>
    </citation>
    <scope>NUCLEOTIDE SEQUENCE</scope>
    <source>
        <strain evidence="10">2015oxa</strain>
    </source>
</reference>
<comment type="domain">
    <text evidence="7">The transmembrane domain is a dimerization domain.</text>
</comment>
<reference evidence="11" key="3">
    <citation type="submission" date="2023-05" db="EMBL/GenBank/DDBJ databases">
        <title>Colonisation of extended spectrum b-lactamase- and carbapenemase-producing bacteria on hospital surfaces from low- and middle-income countries.</title>
        <authorList>
            <person name="Nieto-Rosado M."/>
            <person name="Sands K."/>
            <person name="Iregbu K."/>
            <person name="Zahra R."/>
            <person name="Mazarati J.B."/>
            <person name="Mehtar S."/>
            <person name="Barnards-Group B."/>
            <person name="Walsh T.R."/>
        </authorList>
    </citation>
    <scope>NUCLEOTIDE SEQUENCE</scope>
    <source>
        <strain evidence="11">PP-E493</strain>
    </source>
</reference>
<feature type="transmembrane region" description="Helical" evidence="8">
    <location>
        <begin position="7"/>
        <end position="28"/>
    </location>
</feature>
<name>A0A1E3UXW2_9GAMM</name>
<dbReference type="InterPro" id="IPR007791">
    <property type="entry name" value="DjlA_N"/>
</dbReference>